<sequence>MTLVHAFTRQTDAWSPRQWRHLSGISEINCTFKHFPDKKNSVADALSSIEIDAIQLGLDYNHLAKEQQQDPDTTAARTAITALQWKDVLLGDSGNIILCDISTKRPRT</sequence>
<accession>A0AAE1L3Z6</accession>
<evidence type="ECO:0000313" key="1">
    <source>
        <dbReference type="EMBL" id="KAK3895794.1"/>
    </source>
</evidence>
<evidence type="ECO:0000313" key="2">
    <source>
        <dbReference type="Proteomes" id="UP001286313"/>
    </source>
</evidence>
<organism evidence="1 2">
    <name type="scientific">Petrolisthes cinctipes</name>
    <name type="common">Flat porcelain crab</name>
    <dbReference type="NCBI Taxonomy" id="88211"/>
    <lineage>
        <taxon>Eukaryota</taxon>
        <taxon>Metazoa</taxon>
        <taxon>Ecdysozoa</taxon>
        <taxon>Arthropoda</taxon>
        <taxon>Crustacea</taxon>
        <taxon>Multicrustacea</taxon>
        <taxon>Malacostraca</taxon>
        <taxon>Eumalacostraca</taxon>
        <taxon>Eucarida</taxon>
        <taxon>Decapoda</taxon>
        <taxon>Pleocyemata</taxon>
        <taxon>Anomura</taxon>
        <taxon>Galatheoidea</taxon>
        <taxon>Porcellanidae</taxon>
        <taxon>Petrolisthes</taxon>
    </lineage>
</organism>
<reference evidence="1" key="1">
    <citation type="submission" date="2023-10" db="EMBL/GenBank/DDBJ databases">
        <title>Genome assemblies of two species of porcelain crab, Petrolisthes cinctipes and Petrolisthes manimaculis (Anomura: Porcellanidae).</title>
        <authorList>
            <person name="Angst P."/>
        </authorList>
    </citation>
    <scope>NUCLEOTIDE SEQUENCE</scope>
    <source>
        <strain evidence="1">PB745_01</strain>
        <tissue evidence="1">Gill</tissue>
    </source>
</reference>
<comment type="caution">
    <text evidence="1">The sequence shown here is derived from an EMBL/GenBank/DDBJ whole genome shotgun (WGS) entry which is preliminary data.</text>
</comment>
<gene>
    <name evidence="1" type="ORF">Pcinc_000517</name>
</gene>
<keyword evidence="2" id="KW-1185">Reference proteome</keyword>
<proteinExistence type="predicted"/>
<dbReference type="AlphaFoldDB" id="A0AAE1L3Z6"/>
<name>A0AAE1L3Z6_PETCI</name>
<dbReference type="EMBL" id="JAWQEG010000031">
    <property type="protein sequence ID" value="KAK3895794.1"/>
    <property type="molecule type" value="Genomic_DNA"/>
</dbReference>
<protein>
    <submittedName>
        <fullName evidence="1">Uncharacterized protein</fullName>
    </submittedName>
</protein>
<dbReference type="Proteomes" id="UP001286313">
    <property type="component" value="Unassembled WGS sequence"/>
</dbReference>